<keyword evidence="3" id="KW-0813">Transport</keyword>
<dbReference type="PANTHER" id="PTHR43553">
    <property type="entry name" value="HEAVY METAL TRANSPORTER"/>
    <property type="match status" value="1"/>
</dbReference>
<dbReference type="PROSITE" id="PS50893">
    <property type="entry name" value="ABC_TRANSPORTER_2"/>
    <property type="match status" value="1"/>
</dbReference>
<evidence type="ECO:0000256" key="7">
    <source>
        <dbReference type="ARBA" id="ARBA00022967"/>
    </source>
</evidence>
<dbReference type="Proteomes" id="UP000663722">
    <property type="component" value="Chromosome"/>
</dbReference>
<keyword evidence="7" id="KW-1278">Translocase</keyword>
<dbReference type="AlphaFoldDB" id="A0A975BM15"/>
<dbReference type="GO" id="GO:0043190">
    <property type="term" value="C:ATP-binding cassette (ABC) transporter complex"/>
    <property type="evidence" value="ECO:0007669"/>
    <property type="project" value="TreeGrafter"/>
</dbReference>
<keyword evidence="6 10" id="KW-0067">ATP-binding</keyword>
<evidence type="ECO:0000256" key="2">
    <source>
        <dbReference type="ARBA" id="ARBA00005417"/>
    </source>
</evidence>
<evidence type="ECO:0000313" key="11">
    <source>
        <dbReference type="Proteomes" id="UP000663722"/>
    </source>
</evidence>
<feature type="domain" description="ABC transporter" evidence="9">
    <location>
        <begin position="4"/>
        <end position="236"/>
    </location>
</feature>
<gene>
    <name evidence="10" type="ORF">dnm_035540</name>
</gene>
<dbReference type="PANTHER" id="PTHR43553:SF24">
    <property type="entry name" value="ENERGY-COUPLING FACTOR TRANSPORTER ATP-BINDING PROTEIN ECFA1"/>
    <property type="match status" value="1"/>
</dbReference>
<comment type="subcellular location">
    <subcellularLocation>
        <location evidence="1">Cell membrane</location>
    </subcellularLocation>
</comment>
<evidence type="ECO:0000256" key="4">
    <source>
        <dbReference type="ARBA" id="ARBA00022475"/>
    </source>
</evidence>
<dbReference type="GO" id="GO:0016887">
    <property type="term" value="F:ATP hydrolysis activity"/>
    <property type="evidence" value="ECO:0007669"/>
    <property type="project" value="InterPro"/>
</dbReference>
<evidence type="ECO:0000256" key="1">
    <source>
        <dbReference type="ARBA" id="ARBA00004236"/>
    </source>
</evidence>
<dbReference type="InterPro" id="IPR017871">
    <property type="entry name" value="ABC_transporter-like_CS"/>
</dbReference>
<evidence type="ECO:0000313" key="10">
    <source>
        <dbReference type="EMBL" id="QTA87520.1"/>
    </source>
</evidence>
<reference evidence="10" key="1">
    <citation type="journal article" date="2021" name="Microb. Physiol.">
        <title>Proteogenomic Insights into the Physiology of Marine, Sulfate-Reducing, Filamentous Desulfonema limicola and Desulfonema magnum.</title>
        <authorList>
            <person name="Schnaars V."/>
            <person name="Wohlbrand L."/>
            <person name="Scheve S."/>
            <person name="Hinrichs C."/>
            <person name="Reinhardt R."/>
            <person name="Rabus R."/>
        </authorList>
    </citation>
    <scope>NUCLEOTIDE SEQUENCE</scope>
    <source>
        <strain evidence="10">4be13</strain>
    </source>
</reference>
<accession>A0A975BM15</accession>
<protein>
    <submittedName>
        <fullName evidence="10">ABC transporter, ATP-binding protein</fullName>
    </submittedName>
</protein>
<name>A0A975BM15_9BACT</name>
<keyword evidence="4" id="KW-1003">Cell membrane</keyword>
<dbReference type="InterPro" id="IPR015856">
    <property type="entry name" value="ABC_transpr_CbiO/EcfA_su"/>
</dbReference>
<dbReference type="InterPro" id="IPR003439">
    <property type="entry name" value="ABC_transporter-like_ATP-bd"/>
</dbReference>
<evidence type="ECO:0000256" key="3">
    <source>
        <dbReference type="ARBA" id="ARBA00022448"/>
    </source>
</evidence>
<dbReference type="Pfam" id="PF00005">
    <property type="entry name" value="ABC_tran"/>
    <property type="match status" value="1"/>
</dbReference>
<dbReference type="InterPro" id="IPR027417">
    <property type="entry name" value="P-loop_NTPase"/>
</dbReference>
<dbReference type="InterPro" id="IPR050095">
    <property type="entry name" value="ECF_ABC_transporter_ATP-bd"/>
</dbReference>
<dbReference type="SMART" id="SM00382">
    <property type="entry name" value="AAA"/>
    <property type="match status" value="1"/>
</dbReference>
<dbReference type="KEGG" id="dmm:dnm_035540"/>
<dbReference type="CDD" id="cd03225">
    <property type="entry name" value="ABC_cobalt_CbiO_domain1"/>
    <property type="match status" value="1"/>
</dbReference>
<dbReference type="InterPro" id="IPR003593">
    <property type="entry name" value="AAA+_ATPase"/>
</dbReference>
<evidence type="ECO:0000256" key="5">
    <source>
        <dbReference type="ARBA" id="ARBA00022741"/>
    </source>
</evidence>
<comment type="similarity">
    <text evidence="2">Belongs to the ABC transporter superfamily.</text>
</comment>
<evidence type="ECO:0000256" key="6">
    <source>
        <dbReference type="ARBA" id="ARBA00022840"/>
    </source>
</evidence>
<dbReference type="GO" id="GO:0042626">
    <property type="term" value="F:ATPase-coupled transmembrane transporter activity"/>
    <property type="evidence" value="ECO:0007669"/>
    <property type="project" value="TreeGrafter"/>
</dbReference>
<organism evidence="10 11">
    <name type="scientific">Desulfonema magnum</name>
    <dbReference type="NCBI Taxonomy" id="45655"/>
    <lineage>
        <taxon>Bacteria</taxon>
        <taxon>Pseudomonadati</taxon>
        <taxon>Thermodesulfobacteriota</taxon>
        <taxon>Desulfobacteria</taxon>
        <taxon>Desulfobacterales</taxon>
        <taxon>Desulfococcaceae</taxon>
        <taxon>Desulfonema</taxon>
    </lineage>
</organism>
<evidence type="ECO:0000256" key="8">
    <source>
        <dbReference type="ARBA" id="ARBA00023136"/>
    </source>
</evidence>
<proteinExistence type="inferred from homology"/>
<dbReference type="SUPFAM" id="SSF52540">
    <property type="entry name" value="P-loop containing nucleoside triphosphate hydrolases"/>
    <property type="match status" value="1"/>
</dbReference>
<sequence>MNILEIINLTHRFSNGAMGIENINLMVREGEFVVISGQNGSGKTTLLRHLNGLFLPTAGTVILDGISVSENVVRARQMVGMVFQDADSQIVGETVSEDVAFGPENLCLSRPEIKKRVSHALNAVGLASFADQRPHVLSGGEKRRLAIAGVLAMNPKILVFDEPFSNLDYPGVRQILKQILSLHEAGHTILLTTHDLEKVLGHANRLVIMKDGKIVRDGTPDQIVTDVETYGVRQPCASRLGMEIGSWLN</sequence>
<keyword evidence="8" id="KW-0472">Membrane</keyword>
<dbReference type="FunFam" id="3.40.50.300:FF:000224">
    <property type="entry name" value="Energy-coupling factor transporter ATP-binding protein EcfA"/>
    <property type="match status" value="1"/>
</dbReference>
<dbReference type="RefSeq" id="WP_207682679.1">
    <property type="nucleotide sequence ID" value="NZ_CP061800.1"/>
</dbReference>
<dbReference type="EMBL" id="CP061800">
    <property type="protein sequence ID" value="QTA87520.1"/>
    <property type="molecule type" value="Genomic_DNA"/>
</dbReference>
<dbReference type="GO" id="GO:0005524">
    <property type="term" value="F:ATP binding"/>
    <property type="evidence" value="ECO:0007669"/>
    <property type="project" value="UniProtKB-KW"/>
</dbReference>
<evidence type="ECO:0000259" key="9">
    <source>
        <dbReference type="PROSITE" id="PS50893"/>
    </source>
</evidence>
<dbReference type="PROSITE" id="PS00211">
    <property type="entry name" value="ABC_TRANSPORTER_1"/>
    <property type="match status" value="1"/>
</dbReference>
<dbReference type="Gene3D" id="3.40.50.300">
    <property type="entry name" value="P-loop containing nucleotide triphosphate hydrolases"/>
    <property type="match status" value="1"/>
</dbReference>
<keyword evidence="11" id="KW-1185">Reference proteome</keyword>
<keyword evidence="5" id="KW-0547">Nucleotide-binding</keyword>